<feature type="region of interest" description="Disordered" evidence="7">
    <location>
        <begin position="267"/>
        <end position="301"/>
    </location>
</feature>
<dbReference type="EMBL" id="JAAWVO010030959">
    <property type="protein sequence ID" value="MBN3316636.1"/>
    <property type="molecule type" value="Genomic_DNA"/>
</dbReference>
<evidence type="ECO:0000256" key="7">
    <source>
        <dbReference type="SAM" id="MobiDB-lite"/>
    </source>
</evidence>
<dbReference type="AlphaFoldDB" id="A0A8J7NSB8"/>
<dbReference type="Pfam" id="PF08558">
    <property type="entry name" value="TRF"/>
    <property type="match status" value="1"/>
</dbReference>
<dbReference type="InterPro" id="IPR009057">
    <property type="entry name" value="Homeodomain-like_sf"/>
</dbReference>
<name>A0A8J7NSB8_ATRSP</name>
<evidence type="ECO:0000256" key="3">
    <source>
        <dbReference type="ARBA" id="ARBA00022895"/>
    </source>
</evidence>
<feature type="non-terminal residue" evidence="10">
    <location>
        <position position="1"/>
    </location>
</feature>
<evidence type="ECO:0000256" key="5">
    <source>
        <dbReference type="ARBA" id="ARBA00023242"/>
    </source>
</evidence>
<dbReference type="GO" id="GO:0061820">
    <property type="term" value="P:telomeric D-loop disassembly"/>
    <property type="evidence" value="ECO:0007669"/>
    <property type="project" value="TreeGrafter"/>
</dbReference>
<evidence type="ECO:0000256" key="4">
    <source>
        <dbReference type="ARBA" id="ARBA00023125"/>
    </source>
</evidence>
<dbReference type="Gene3D" id="1.25.40.210">
    <property type="entry name" value="Telomere repeat-binding factor, dimerisation domain"/>
    <property type="match status" value="1"/>
</dbReference>
<dbReference type="GO" id="GO:0005654">
    <property type="term" value="C:nucleoplasm"/>
    <property type="evidence" value="ECO:0007669"/>
    <property type="project" value="UniProtKB-ARBA"/>
</dbReference>
<dbReference type="SUPFAM" id="SSF46689">
    <property type="entry name" value="Homeodomain-like"/>
    <property type="match status" value="1"/>
</dbReference>
<dbReference type="GO" id="GO:0031848">
    <property type="term" value="P:protection from non-homologous end joining at telomere"/>
    <property type="evidence" value="ECO:0007669"/>
    <property type="project" value="InterPro"/>
</dbReference>
<dbReference type="GO" id="GO:0042803">
    <property type="term" value="F:protein homodimerization activity"/>
    <property type="evidence" value="ECO:0007669"/>
    <property type="project" value="InterPro"/>
</dbReference>
<dbReference type="GO" id="GO:0032210">
    <property type="term" value="P:regulation of telomere maintenance via telomerase"/>
    <property type="evidence" value="ECO:0007669"/>
    <property type="project" value="TreeGrafter"/>
</dbReference>
<evidence type="ECO:0000313" key="10">
    <source>
        <dbReference type="EMBL" id="MBN3316636.1"/>
    </source>
</evidence>
<dbReference type="GO" id="GO:0032208">
    <property type="term" value="P:negative regulation of telomere maintenance via recombination"/>
    <property type="evidence" value="ECO:0007669"/>
    <property type="project" value="TreeGrafter"/>
</dbReference>
<feature type="domain" description="HTH myb-type" evidence="9">
    <location>
        <begin position="561"/>
        <end position="611"/>
    </location>
</feature>
<keyword evidence="6" id="KW-0131">Cell cycle</keyword>
<dbReference type="GO" id="GO:0098505">
    <property type="term" value="F:G-rich strand telomeric DNA binding"/>
    <property type="evidence" value="ECO:0007669"/>
    <property type="project" value="TreeGrafter"/>
</dbReference>
<comment type="caution">
    <text evidence="10">The sequence shown here is derived from an EMBL/GenBank/DDBJ whole genome shotgun (WGS) entry which is preliminary data.</text>
</comment>
<evidence type="ECO:0000256" key="1">
    <source>
        <dbReference type="ARBA" id="ARBA00004574"/>
    </source>
</evidence>
<accession>A0A8J7NSB8</accession>
<keyword evidence="11" id="KW-1185">Reference proteome</keyword>
<sequence>MADALQSAGSGSGGPGQDSSAGCADSEPVVTRWVVDYYVYLALRAFRDGRCEDFSQIRDILQNLLARPMEDSGDLSMKLRVMQFLSRISDGEKLDYVFDADDSTTPLESALRLLGSISEEVQISGQDLERIEKSVREMAVIICIKQKEYKRASSILMKYFPKGLSSKKALFLSLVQQKVSVHSALDLVTYNQFCKEMFQFAEDLLPDSEPFLHKVGRERVLKHQMNPSIREAARMEGCVLSEVLVWDFVQKVFVTAEKIIAARQMMEGSVSNQQSGRRESYPDRPQSPAPAQRAVSTFTSEQIEQSSQDSVFFRDPPWTVFSRSVLKAAFCSMAEDLRVDLEFEQLEETDPEPLIVDHNPVLPTSANSPSKGLSKGESPCNSTARAAHSPQNSGTGRGSSCSPRSSDSPREGSRAESPALAELGKVTVSKLVMERDSCPTEEECLFNLPCSFSRFSPESDEDSSDVSSISLETSRHPNIRHSGPSTRKRFRIYDEMEEEKVCWSDEDSLFSHNQKYGCVSNRICVLGTDGRAESRAYRKSPSTWTTSTWGGWSGCYFTPTKWTLEESEWIKAGVLKFGEGNWKKIQQHFPFRGRTAVMIKDRWRTMKKLKMV</sequence>
<evidence type="ECO:0000259" key="8">
    <source>
        <dbReference type="PROSITE" id="PS50090"/>
    </source>
</evidence>
<dbReference type="InterPro" id="IPR013867">
    <property type="entry name" value="Telomere_rpt-bd_fac_dimer_dom"/>
</dbReference>
<feature type="non-terminal residue" evidence="10">
    <location>
        <position position="612"/>
    </location>
</feature>
<dbReference type="CDD" id="cd11660">
    <property type="entry name" value="SANT_TRF"/>
    <property type="match status" value="1"/>
</dbReference>
<keyword evidence="5" id="KW-0539">Nucleus</keyword>
<dbReference type="PANTHER" id="PTHR46833:SF1">
    <property type="entry name" value="TELOMERIC REPEAT-BINDING FACTOR 2"/>
    <property type="match status" value="1"/>
</dbReference>
<protein>
    <submittedName>
        <fullName evidence="10">TERF2 factor</fullName>
    </submittedName>
</protein>
<keyword evidence="4" id="KW-0238">DNA-binding</keyword>
<dbReference type="SUPFAM" id="SSF63600">
    <property type="entry name" value="Telomeric repeat binding factor (TRF) dimerisation domain"/>
    <property type="match status" value="1"/>
</dbReference>
<evidence type="ECO:0000313" key="11">
    <source>
        <dbReference type="Proteomes" id="UP000736164"/>
    </source>
</evidence>
<dbReference type="Pfam" id="PF00249">
    <property type="entry name" value="Myb_DNA-binding"/>
    <property type="match status" value="1"/>
</dbReference>
<reference evidence="10" key="1">
    <citation type="journal article" date="2021" name="Cell">
        <title>Tracing the genetic footprints of vertebrate landing in non-teleost ray-finned fishes.</title>
        <authorList>
            <person name="Bi X."/>
            <person name="Wang K."/>
            <person name="Yang L."/>
            <person name="Pan H."/>
            <person name="Jiang H."/>
            <person name="Wei Q."/>
            <person name="Fang M."/>
            <person name="Yu H."/>
            <person name="Zhu C."/>
            <person name="Cai Y."/>
            <person name="He Y."/>
            <person name="Gan X."/>
            <person name="Zeng H."/>
            <person name="Yu D."/>
            <person name="Zhu Y."/>
            <person name="Jiang H."/>
            <person name="Qiu Q."/>
            <person name="Yang H."/>
            <person name="Zhang Y.E."/>
            <person name="Wang W."/>
            <person name="Zhu M."/>
            <person name="He S."/>
            <person name="Zhang G."/>
        </authorList>
    </citation>
    <scope>NUCLEOTIDE SEQUENCE</scope>
    <source>
        <strain evidence="10">Allg_001</strain>
    </source>
</reference>
<feature type="compositionally biased region" description="Polar residues" evidence="7">
    <location>
        <begin position="379"/>
        <end position="392"/>
    </location>
</feature>
<dbReference type="InterPro" id="IPR036507">
    <property type="entry name" value="Telomere_rpt-bd_fac_dimer_sf"/>
</dbReference>
<dbReference type="PROSITE" id="PS51294">
    <property type="entry name" value="HTH_MYB"/>
    <property type="match status" value="1"/>
</dbReference>
<dbReference type="FunFam" id="1.10.10.60:FF:000129">
    <property type="entry name" value="Telomeric repeat-binding factor 2"/>
    <property type="match status" value="1"/>
</dbReference>
<keyword evidence="3" id="KW-0779">Telomere</keyword>
<feature type="region of interest" description="Disordered" evidence="7">
    <location>
        <begin position="1"/>
        <end position="24"/>
    </location>
</feature>
<gene>
    <name evidence="10" type="primary">Terf2_0</name>
    <name evidence="10" type="ORF">GTO95_0008422</name>
</gene>
<dbReference type="PANTHER" id="PTHR46833">
    <property type="entry name" value="TELOMERIC REPEAT-BINDING FACTOR 2 TERF2"/>
    <property type="match status" value="1"/>
</dbReference>
<comment type="subcellular location">
    <subcellularLocation>
        <location evidence="1">Chromosome</location>
        <location evidence="1">Telomere</location>
    </subcellularLocation>
</comment>
<dbReference type="PROSITE" id="PS50090">
    <property type="entry name" value="MYB_LIKE"/>
    <property type="match status" value="1"/>
</dbReference>
<dbReference type="InterPro" id="IPR001005">
    <property type="entry name" value="SANT/Myb"/>
</dbReference>
<feature type="region of interest" description="Disordered" evidence="7">
    <location>
        <begin position="350"/>
        <end position="421"/>
    </location>
</feature>
<dbReference type="Proteomes" id="UP000736164">
    <property type="component" value="Unassembled WGS sequence"/>
</dbReference>
<organism evidence="10 11">
    <name type="scientific">Atractosteus spatula</name>
    <name type="common">Alligator gar</name>
    <name type="synonym">Lepisosteus spatula</name>
    <dbReference type="NCBI Taxonomy" id="7917"/>
    <lineage>
        <taxon>Eukaryota</taxon>
        <taxon>Metazoa</taxon>
        <taxon>Chordata</taxon>
        <taxon>Craniata</taxon>
        <taxon>Vertebrata</taxon>
        <taxon>Euteleostomi</taxon>
        <taxon>Actinopterygii</taxon>
        <taxon>Neopterygii</taxon>
        <taxon>Holostei</taxon>
        <taxon>Semionotiformes</taxon>
        <taxon>Lepisosteidae</taxon>
        <taxon>Atractosteus</taxon>
    </lineage>
</organism>
<dbReference type="Gene3D" id="1.10.10.60">
    <property type="entry name" value="Homeodomain-like"/>
    <property type="match status" value="1"/>
</dbReference>
<dbReference type="GO" id="GO:0070187">
    <property type="term" value="C:shelterin complex"/>
    <property type="evidence" value="ECO:0007669"/>
    <property type="project" value="TreeGrafter"/>
</dbReference>
<feature type="domain" description="Myb-like" evidence="8">
    <location>
        <begin position="561"/>
        <end position="607"/>
    </location>
</feature>
<dbReference type="InterPro" id="IPR017930">
    <property type="entry name" value="Myb_dom"/>
</dbReference>
<dbReference type="GO" id="GO:0003720">
    <property type="term" value="F:telomerase activity"/>
    <property type="evidence" value="ECO:0007669"/>
    <property type="project" value="TreeGrafter"/>
</dbReference>
<feature type="compositionally biased region" description="Polar residues" evidence="7">
    <location>
        <begin position="362"/>
        <end position="371"/>
    </location>
</feature>
<dbReference type="SMART" id="SM00717">
    <property type="entry name" value="SANT"/>
    <property type="match status" value="1"/>
</dbReference>
<evidence type="ECO:0000256" key="6">
    <source>
        <dbReference type="ARBA" id="ARBA00023306"/>
    </source>
</evidence>
<keyword evidence="2" id="KW-0158">Chromosome</keyword>
<evidence type="ECO:0000256" key="2">
    <source>
        <dbReference type="ARBA" id="ARBA00022454"/>
    </source>
</evidence>
<dbReference type="GO" id="GO:0070198">
    <property type="term" value="P:protein localization to chromosome, telomeric region"/>
    <property type="evidence" value="ECO:0007669"/>
    <property type="project" value="TreeGrafter"/>
</dbReference>
<proteinExistence type="predicted"/>
<dbReference type="GO" id="GO:1905839">
    <property type="term" value="P:negative regulation of telomeric D-loop disassembly"/>
    <property type="evidence" value="ECO:0007669"/>
    <property type="project" value="TreeGrafter"/>
</dbReference>
<dbReference type="InterPro" id="IPR030657">
    <property type="entry name" value="TERF2"/>
</dbReference>
<feature type="region of interest" description="Disordered" evidence="7">
    <location>
        <begin position="458"/>
        <end position="483"/>
    </location>
</feature>
<dbReference type="GO" id="GO:0031627">
    <property type="term" value="P:telomeric loop formation"/>
    <property type="evidence" value="ECO:0007669"/>
    <property type="project" value="TreeGrafter"/>
</dbReference>
<evidence type="ECO:0000259" key="9">
    <source>
        <dbReference type="PROSITE" id="PS51294"/>
    </source>
</evidence>
<dbReference type="GO" id="GO:0003691">
    <property type="term" value="F:double-stranded telomeric DNA binding"/>
    <property type="evidence" value="ECO:0007669"/>
    <property type="project" value="TreeGrafter"/>
</dbReference>